<evidence type="ECO:0000256" key="3">
    <source>
        <dbReference type="ARBA" id="ARBA00009595"/>
    </source>
</evidence>
<dbReference type="PROSITE" id="PS51462">
    <property type="entry name" value="NUDIX"/>
    <property type="match status" value="1"/>
</dbReference>
<dbReference type="GO" id="GO:0006742">
    <property type="term" value="P:NADP+ catabolic process"/>
    <property type="evidence" value="ECO:0007669"/>
    <property type="project" value="TreeGrafter"/>
</dbReference>
<dbReference type="InterPro" id="IPR020084">
    <property type="entry name" value="NUDIX_hydrolase_CS"/>
</dbReference>
<evidence type="ECO:0000259" key="10">
    <source>
        <dbReference type="PROSITE" id="PS51462"/>
    </source>
</evidence>
<protein>
    <recommendedName>
        <fullName evidence="4">NAD(+) diphosphatase</fullName>
        <ecNumber evidence="4">3.6.1.22</ecNumber>
    </recommendedName>
</protein>
<comment type="catalytic activity">
    <reaction evidence="9">
        <text>a 5'-end NAD(+)-phospho-ribonucleoside in mRNA + H2O = a 5'-end phospho-adenosine-phospho-ribonucleoside in mRNA + beta-nicotinamide D-ribonucleotide + 2 H(+)</text>
        <dbReference type="Rhea" id="RHEA:60876"/>
        <dbReference type="Rhea" id="RHEA-COMP:15698"/>
        <dbReference type="Rhea" id="RHEA-COMP:15719"/>
        <dbReference type="ChEBI" id="CHEBI:14649"/>
        <dbReference type="ChEBI" id="CHEBI:15377"/>
        <dbReference type="ChEBI" id="CHEBI:15378"/>
        <dbReference type="ChEBI" id="CHEBI:144029"/>
        <dbReference type="ChEBI" id="CHEBI:144051"/>
    </reaction>
    <physiologicalReaction direction="left-to-right" evidence="9">
        <dbReference type="Rhea" id="RHEA:60877"/>
    </physiologicalReaction>
</comment>
<dbReference type="SUPFAM" id="SSF55811">
    <property type="entry name" value="Nudix"/>
    <property type="match status" value="1"/>
</dbReference>
<dbReference type="Pfam" id="PF00293">
    <property type="entry name" value="NUDIX"/>
    <property type="match status" value="1"/>
</dbReference>
<dbReference type="InterPro" id="IPR015376">
    <property type="entry name" value="Znr_NADH_PPase"/>
</dbReference>
<dbReference type="NCBIfam" id="NF001299">
    <property type="entry name" value="PRK00241.1"/>
    <property type="match status" value="1"/>
</dbReference>
<dbReference type="OrthoDB" id="9791656at2"/>
<dbReference type="CDD" id="cd03429">
    <property type="entry name" value="NUDIX_NADH_pyrophosphatase_Nudt13"/>
    <property type="match status" value="1"/>
</dbReference>
<dbReference type="EMBL" id="BJYX01000010">
    <property type="protein sequence ID" value="GEO30400.1"/>
    <property type="molecule type" value="Genomic_DNA"/>
</dbReference>
<evidence type="ECO:0000256" key="1">
    <source>
        <dbReference type="ARBA" id="ARBA00001946"/>
    </source>
</evidence>
<dbReference type="Gene3D" id="3.90.79.10">
    <property type="entry name" value="Nucleoside Triphosphate Pyrophosphohydrolase"/>
    <property type="match status" value="1"/>
</dbReference>
<gene>
    <name evidence="11" type="ORF">TAE01_22100</name>
</gene>
<evidence type="ECO:0000256" key="8">
    <source>
        <dbReference type="ARBA" id="ARBA00023027"/>
    </source>
</evidence>
<dbReference type="InterPro" id="IPR050241">
    <property type="entry name" value="NAD-cap_RNA_hydrolase_NudC"/>
</dbReference>
<evidence type="ECO:0000256" key="2">
    <source>
        <dbReference type="ARBA" id="ARBA00001947"/>
    </source>
</evidence>
<organism evidence="11 12">
    <name type="scientific">Terrabacter aerolatus</name>
    <dbReference type="NCBI Taxonomy" id="422442"/>
    <lineage>
        <taxon>Bacteria</taxon>
        <taxon>Bacillati</taxon>
        <taxon>Actinomycetota</taxon>
        <taxon>Actinomycetes</taxon>
        <taxon>Micrococcales</taxon>
        <taxon>Intrasporangiaceae</taxon>
        <taxon>Terrabacter</taxon>
    </lineage>
</organism>
<evidence type="ECO:0000256" key="7">
    <source>
        <dbReference type="ARBA" id="ARBA00022842"/>
    </source>
</evidence>
<dbReference type="Proteomes" id="UP000321534">
    <property type="component" value="Unassembled WGS sequence"/>
</dbReference>
<sequence>MVGVALTEETLADLALSRSSLDRVALERRRPDVLGELLGDARTWVVEVRGDRMQVTPGTAAPHGAGDDRSADDAATDDSLRLVLRAPEPADRDGLGLHLGRDTDGTAYVGIVTRGADGDADPAEDGWLTLRQAGEALAARDAGIFTTALALANWHATHRFCPRCGAPTVPVQAGWVRRCEREGSEHYPRTDPAVIMSVVDPDGRLLLGRGAQWPEGRFSVLAGFVEPGESFEAAVAREVAEEVGVTVDDVRYLGDQPWPFPSSVMIGFEATTRETALTIDPVEMAEARWVSRDEYRDLLRSGTIRTPSGISIAKRIIEHWLGQTVESVVPPGTGTAF</sequence>
<dbReference type="Gene3D" id="3.90.79.20">
    <property type="match status" value="1"/>
</dbReference>
<evidence type="ECO:0000256" key="4">
    <source>
        <dbReference type="ARBA" id="ARBA00012381"/>
    </source>
</evidence>
<name>A0A512D2D3_9MICO</name>
<dbReference type="InterPro" id="IPR000086">
    <property type="entry name" value="NUDIX_hydrolase_dom"/>
</dbReference>
<proteinExistence type="inferred from homology"/>
<dbReference type="Pfam" id="PF09296">
    <property type="entry name" value="NUDIX-like"/>
    <property type="match status" value="1"/>
</dbReference>
<dbReference type="AlphaFoldDB" id="A0A512D2D3"/>
<dbReference type="GO" id="GO:0005829">
    <property type="term" value="C:cytosol"/>
    <property type="evidence" value="ECO:0007669"/>
    <property type="project" value="TreeGrafter"/>
</dbReference>
<dbReference type="Pfam" id="PF09297">
    <property type="entry name" value="Zn_ribbon_NUD"/>
    <property type="match status" value="1"/>
</dbReference>
<dbReference type="PROSITE" id="PS00893">
    <property type="entry name" value="NUDIX_BOX"/>
    <property type="match status" value="1"/>
</dbReference>
<evidence type="ECO:0000313" key="12">
    <source>
        <dbReference type="Proteomes" id="UP000321534"/>
    </source>
</evidence>
<evidence type="ECO:0000256" key="6">
    <source>
        <dbReference type="ARBA" id="ARBA00022801"/>
    </source>
</evidence>
<keyword evidence="6 11" id="KW-0378">Hydrolase</keyword>
<evidence type="ECO:0000256" key="5">
    <source>
        <dbReference type="ARBA" id="ARBA00022723"/>
    </source>
</evidence>
<dbReference type="InterPro" id="IPR015375">
    <property type="entry name" value="NADH_PPase-like_N"/>
</dbReference>
<dbReference type="InterPro" id="IPR049734">
    <property type="entry name" value="NudC-like_C"/>
</dbReference>
<comment type="similarity">
    <text evidence="3">Belongs to the Nudix hydrolase family. NudC subfamily.</text>
</comment>
<dbReference type="GO" id="GO:0046872">
    <property type="term" value="F:metal ion binding"/>
    <property type="evidence" value="ECO:0007669"/>
    <property type="project" value="UniProtKB-KW"/>
</dbReference>
<accession>A0A512D2D3</accession>
<reference evidence="11 12" key="1">
    <citation type="submission" date="2019-07" db="EMBL/GenBank/DDBJ databases">
        <title>Whole genome shotgun sequence of Terrabacter aerolatus NBRC 106305.</title>
        <authorList>
            <person name="Hosoyama A."/>
            <person name="Uohara A."/>
            <person name="Ohji S."/>
            <person name="Ichikawa N."/>
        </authorList>
    </citation>
    <scope>NUCLEOTIDE SEQUENCE [LARGE SCALE GENOMIC DNA]</scope>
    <source>
        <strain evidence="11 12">NBRC 106305</strain>
    </source>
</reference>
<evidence type="ECO:0000256" key="9">
    <source>
        <dbReference type="ARBA" id="ARBA00023679"/>
    </source>
</evidence>
<dbReference type="PANTHER" id="PTHR42904:SF6">
    <property type="entry name" value="NAD-CAPPED RNA HYDROLASE NUDT12"/>
    <property type="match status" value="1"/>
</dbReference>
<feature type="domain" description="Nudix hydrolase" evidence="10">
    <location>
        <begin position="188"/>
        <end position="312"/>
    </location>
</feature>
<evidence type="ECO:0000313" key="11">
    <source>
        <dbReference type="EMBL" id="GEO30400.1"/>
    </source>
</evidence>
<comment type="cofactor">
    <cofactor evidence="1">
        <name>Mg(2+)</name>
        <dbReference type="ChEBI" id="CHEBI:18420"/>
    </cofactor>
</comment>
<comment type="caution">
    <text evidence="11">The sequence shown here is derived from an EMBL/GenBank/DDBJ whole genome shotgun (WGS) entry which is preliminary data.</text>
</comment>
<dbReference type="GO" id="GO:0019677">
    <property type="term" value="P:NAD+ catabolic process"/>
    <property type="evidence" value="ECO:0007669"/>
    <property type="project" value="TreeGrafter"/>
</dbReference>
<keyword evidence="5" id="KW-0479">Metal-binding</keyword>
<dbReference type="EC" id="3.6.1.22" evidence="4"/>
<dbReference type="InterPro" id="IPR015797">
    <property type="entry name" value="NUDIX_hydrolase-like_dom_sf"/>
</dbReference>
<keyword evidence="7" id="KW-0460">Magnesium</keyword>
<keyword evidence="12" id="KW-1185">Reference proteome</keyword>
<dbReference type="PANTHER" id="PTHR42904">
    <property type="entry name" value="NUDIX HYDROLASE, NUDC SUBFAMILY"/>
    <property type="match status" value="1"/>
</dbReference>
<keyword evidence="8" id="KW-0520">NAD</keyword>
<comment type="cofactor">
    <cofactor evidence="2">
        <name>Zn(2+)</name>
        <dbReference type="ChEBI" id="CHEBI:29105"/>
    </cofactor>
</comment>
<dbReference type="GO" id="GO:0035529">
    <property type="term" value="F:NADH pyrophosphatase activity"/>
    <property type="evidence" value="ECO:0007669"/>
    <property type="project" value="TreeGrafter"/>
</dbReference>